<accession>A0ABS2E701</accession>
<dbReference type="SMART" id="SM00388">
    <property type="entry name" value="HisKA"/>
    <property type="match status" value="1"/>
</dbReference>
<dbReference type="SMART" id="SM00387">
    <property type="entry name" value="HATPase_c"/>
    <property type="match status" value="1"/>
</dbReference>
<keyword evidence="9" id="KW-1133">Transmembrane helix</keyword>
<dbReference type="RefSeq" id="WP_205155760.1">
    <property type="nucleotide sequence ID" value="NZ_JACLYY010000003.1"/>
</dbReference>
<evidence type="ECO:0000256" key="1">
    <source>
        <dbReference type="ARBA" id="ARBA00000085"/>
    </source>
</evidence>
<dbReference type="EMBL" id="JACLYY010000003">
    <property type="protein sequence ID" value="MBM6737384.1"/>
    <property type="molecule type" value="Genomic_DNA"/>
</dbReference>
<dbReference type="Pfam" id="PF00512">
    <property type="entry name" value="HisKA"/>
    <property type="match status" value="1"/>
</dbReference>
<name>A0ABS2E701_9FIRM</name>
<evidence type="ECO:0000256" key="3">
    <source>
        <dbReference type="ARBA" id="ARBA00012438"/>
    </source>
</evidence>
<dbReference type="InterPro" id="IPR003661">
    <property type="entry name" value="HisK_dim/P_dom"/>
</dbReference>
<evidence type="ECO:0000313" key="12">
    <source>
        <dbReference type="Proteomes" id="UP000716906"/>
    </source>
</evidence>
<dbReference type="InterPro" id="IPR036890">
    <property type="entry name" value="HATPase_C_sf"/>
</dbReference>
<proteinExistence type="predicted"/>
<dbReference type="InterPro" id="IPR036097">
    <property type="entry name" value="HisK_dim/P_sf"/>
</dbReference>
<dbReference type="PANTHER" id="PTHR45453">
    <property type="entry name" value="PHOSPHATE REGULON SENSOR PROTEIN PHOR"/>
    <property type="match status" value="1"/>
</dbReference>
<sequence length="390" mass="43927">MDRRKLQRVVLPAGLLFFILFFILVALGDLLHTAGEAVKAEEQKKLGALVREHPEYEDSYARIMCGDAPDDASGLGERIMEKYGYEARDGGAYREVRRYLFLAGGLLAGGMTAACLAALLALRAQRRAEEERERLEEKLGELRLREEGTRERLIREEQETKSLVTDISHQLKTPIAALRMSLELKETTELTEEEKREFSGRELQEVAKLEELLHGFTQLSRLETDMIRICPRMEAIRETLAGAVGAVYMKAFRRGIGLSLEESRDRRIPHDPKWTREAFVNILDNAVKYSPEGTSVTVRMSYLASAVMIEFEDQGIGVPQEEAHRIFQRFYRGSARQVQEGEGAGVGLYLARRILEAQGGTICVKRGRQGGSNFIVTLPYNSVMNSVSVL</sequence>
<keyword evidence="6 11" id="KW-0418">Kinase</keyword>
<keyword evidence="7" id="KW-0902">Two-component regulatory system</keyword>
<dbReference type="GO" id="GO:0016301">
    <property type="term" value="F:kinase activity"/>
    <property type="evidence" value="ECO:0007669"/>
    <property type="project" value="UniProtKB-KW"/>
</dbReference>
<organism evidence="11 12">
    <name type="scientific">Faecalicatena fissicatena</name>
    <dbReference type="NCBI Taxonomy" id="290055"/>
    <lineage>
        <taxon>Bacteria</taxon>
        <taxon>Bacillati</taxon>
        <taxon>Bacillota</taxon>
        <taxon>Clostridia</taxon>
        <taxon>Lachnospirales</taxon>
        <taxon>Lachnospiraceae</taxon>
        <taxon>Faecalicatena</taxon>
    </lineage>
</organism>
<dbReference type="EC" id="2.7.13.3" evidence="3"/>
<evidence type="ECO:0000256" key="5">
    <source>
        <dbReference type="ARBA" id="ARBA00022679"/>
    </source>
</evidence>
<evidence type="ECO:0000256" key="8">
    <source>
        <dbReference type="SAM" id="Coils"/>
    </source>
</evidence>
<keyword evidence="4" id="KW-0597">Phosphoprotein</keyword>
<dbReference type="PROSITE" id="PS50109">
    <property type="entry name" value="HIS_KIN"/>
    <property type="match status" value="1"/>
</dbReference>
<dbReference type="Proteomes" id="UP000716906">
    <property type="component" value="Unassembled WGS sequence"/>
</dbReference>
<comment type="subcellular location">
    <subcellularLocation>
        <location evidence="2">Membrane</location>
    </subcellularLocation>
</comment>
<evidence type="ECO:0000256" key="9">
    <source>
        <dbReference type="SAM" id="Phobius"/>
    </source>
</evidence>
<dbReference type="Pfam" id="PF02518">
    <property type="entry name" value="HATPase_c"/>
    <property type="match status" value="1"/>
</dbReference>
<dbReference type="SUPFAM" id="SSF55874">
    <property type="entry name" value="ATPase domain of HSP90 chaperone/DNA topoisomerase II/histidine kinase"/>
    <property type="match status" value="1"/>
</dbReference>
<protein>
    <recommendedName>
        <fullName evidence="3">histidine kinase</fullName>
        <ecNumber evidence="3">2.7.13.3</ecNumber>
    </recommendedName>
</protein>
<reference evidence="11 12" key="1">
    <citation type="journal article" date="2021" name="Sci. Rep.">
        <title>The distribution of antibiotic resistance genes in chicken gut microbiota commensals.</title>
        <authorList>
            <person name="Juricova H."/>
            <person name="Matiasovicova J."/>
            <person name="Kubasova T."/>
            <person name="Cejkova D."/>
            <person name="Rychlik I."/>
        </authorList>
    </citation>
    <scope>NUCLEOTIDE SEQUENCE [LARGE SCALE GENOMIC DNA]</scope>
    <source>
        <strain evidence="11 12">An773</strain>
    </source>
</reference>
<feature type="transmembrane region" description="Helical" evidence="9">
    <location>
        <begin position="9"/>
        <end position="28"/>
    </location>
</feature>
<dbReference type="InterPro" id="IPR003594">
    <property type="entry name" value="HATPase_dom"/>
</dbReference>
<keyword evidence="9" id="KW-0472">Membrane</keyword>
<feature type="domain" description="Histidine kinase" evidence="10">
    <location>
        <begin position="166"/>
        <end position="382"/>
    </location>
</feature>
<dbReference type="CDD" id="cd00082">
    <property type="entry name" value="HisKA"/>
    <property type="match status" value="1"/>
</dbReference>
<feature type="coiled-coil region" evidence="8">
    <location>
        <begin position="118"/>
        <end position="152"/>
    </location>
</feature>
<dbReference type="PANTHER" id="PTHR45453:SF1">
    <property type="entry name" value="PHOSPHATE REGULON SENSOR PROTEIN PHOR"/>
    <property type="match status" value="1"/>
</dbReference>
<gene>
    <name evidence="11" type="ORF">H7U36_04575</name>
</gene>
<keyword evidence="9" id="KW-0812">Transmembrane</keyword>
<comment type="caution">
    <text evidence="11">The sequence shown here is derived from an EMBL/GenBank/DDBJ whole genome shotgun (WGS) entry which is preliminary data.</text>
</comment>
<evidence type="ECO:0000256" key="6">
    <source>
        <dbReference type="ARBA" id="ARBA00022777"/>
    </source>
</evidence>
<dbReference type="Gene3D" id="1.10.287.130">
    <property type="match status" value="1"/>
</dbReference>
<evidence type="ECO:0000256" key="7">
    <source>
        <dbReference type="ARBA" id="ARBA00023012"/>
    </source>
</evidence>
<dbReference type="PRINTS" id="PR00344">
    <property type="entry name" value="BCTRLSENSOR"/>
</dbReference>
<keyword evidence="12" id="KW-1185">Reference proteome</keyword>
<keyword evidence="5" id="KW-0808">Transferase</keyword>
<evidence type="ECO:0000256" key="4">
    <source>
        <dbReference type="ARBA" id="ARBA00022553"/>
    </source>
</evidence>
<dbReference type="Gene3D" id="3.30.565.10">
    <property type="entry name" value="Histidine kinase-like ATPase, C-terminal domain"/>
    <property type="match status" value="1"/>
</dbReference>
<comment type="catalytic activity">
    <reaction evidence="1">
        <text>ATP + protein L-histidine = ADP + protein N-phospho-L-histidine.</text>
        <dbReference type="EC" id="2.7.13.3"/>
    </reaction>
</comment>
<evidence type="ECO:0000256" key="2">
    <source>
        <dbReference type="ARBA" id="ARBA00004370"/>
    </source>
</evidence>
<dbReference type="InterPro" id="IPR050351">
    <property type="entry name" value="BphY/WalK/GraS-like"/>
</dbReference>
<dbReference type="InterPro" id="IPR005467">
    <property type="entry name" value="His_kinase_dom"/>
</dbReference>
<feature type="transmembrane region" description="Helical" evidence="9">
    <location>
        <begin position="99"/>
        <end position="122"/>
    </location>
</feature>
<evidence type="ECO:0000259" key="10">
    <source>
        <dbReference type="PROSITE" id="PS50109"/>
    </source>
</evidence>
<dbReference type="SUPFAM" id="SSF47384">
    <property type="entry name" value="Homodimeric domain of signal transducing histidine kinase"/>
    <property type="match status" value="1"/>
</dbReference>
<dbReference type="InterPro" id="IPR004358">
    <property type="entry name" value="Sig_transdc_His_kin-like_C"/>
</dbReference>
<keyword evidence="8" id="KW-0175">Coiled coil</keyword>
<evidence type="ECO:0000313" key="11">
    <source>
        <dbReference type="EMBL" id="MBM6737384.1"/>
    </source>
</evidence>